<name>A0A915LA28_ROMCU</name>
<protein>
    <submittedName>
        <fullName evidence="2">Uncharacterized protein</fullName>
    </submittedName>
</protein>
<evidence type="ECO:0000313" key="1">
    <source>
        <dbReference type="Proteomes" id="UP000887565"/>
    </source>
</evidence>
<dbReference type="WBParaSite" id="nRc.2.0.1.t46611-RA">
    <property type="protein sequence ID" value="nRc.2.0.1.t46611-RA"/>
    <property type="gene ID" value="nRc.2.0.1.g46611"/>
</dbReference>
<organism evidence="1 2">
    <name type="scientific">Romanomermis culicivorax</name>
    <name type="common">Nematode worm</name>
    <dbReference type="NCBI Taxonomy" id="13658"/>
    <lineage>
        <taxon>Eukaryota</taxon>
        <taxon>Metazoa</taxon>
        <taxon>Ecdysozoa</taxon>
        <taxon>Nematoda</taxon>
        <taxon>Enoplea</taxon>
        <taxon>Dorylaimia</taxon>
        <taxon>Mermithida</taxon>
        <taxon>Mermithoidea</taxon>
        <taxon>Mermithidae</taxon>
        <taxon>Romanomermis</taxon>
    </lineage>
</organism>
<reference evidence="2" key="1">
    <citation type="submission" date="2022-11" db="UniProtKB">
        <authorList>
            <consortium name="WormBaseParasite"/>
        </authorList>
    </citation>
    <scope>IDENTIFICATION</scope>
</reference>
<accession>A0A915LA28</accession>
<dbReference type="AlphaFoldDB" id="A0A915LA28"/>
<proteinExistence type="predicted"/>
<dbReference type="Proteomes" id="UP000887565">
    <property type="component" value="Unplaced"/>
</dbReference>
<keyword evidence="1" id="KW-1185">Reference proteome</keyword>
<sequence length="167" mass="19865">MFQNQQFDWFLNGLETQKQFRLDIENYEEMLVQPDRSSPTDRAGDNLDIEPGSYTKREIMDMMLTLLGTSVDPILKDQDMSLVEETRSKRIFLTSEFEEQKNFLCVDLEMKYTFRRGVSLIFKVKFGLRILLCEEFELFKSQTDKLPEKKIIGDEYKTTYIKLKKKL</sequence>
<evidence type="ECO:0000313" key="2">
    <source>
        <dbReference type="WBParaSite" id="nRc.2.0.1.t46611-RA"/>
    </source>
</evidence>